<feature type="compositionally biased region" description="Basic and acidic residues" evidence="1">
    <location>
        <begin position="1143"/>
        <end position="1170"/>
    </location>
</feature>
<feature type="region of interest" description="Disordered" evidence="1">
    <location>
        <begin position="1547"/>
        <end position="1567"/>
    </location>
</feature>
<name>A0A6P4E958_DRORH</name>
<evidence type="ECO:0000313" key="4">
    <source>
        <dbReference type="Proteomes" id="UP001652680"/>
    </source>
</evidence>
<feature type="domain" description="MADF" evidence="2">
    <location>
        <begin position="20"/>
        <end position="111"/>
    </location>
</feature>
<dbReference type="Proteomes" id="UP001652680">
    <property type="component" value="Unassembled WGS sequence"/>
</dbReference>
<feature type="compositionally biased region" description="Basic and acidic residues" evidence="1">
    <location>
        <begin position="886"/>
        <end position="900"/>
    </location>
</feature>
<dbReference type="PANTHER" id="PTHR21505:SF8">
    <property type="entry name" value="DPT-YFP REPRESSOR BY OVEREXPRESSION, ISOFORM D-RELATED"/>
    <property type="match status" value="1"/>
</dbReference>
<dbReference type="PANTHER" id="PTHR21505">
    <property type="entry name" value="MADF DOMAIN-CONTAINING PROTEIN-RELATED"/>
    <property type="match status" value="1"/>
</dbReference>
<feature type="compositionally biased region" description="Polar residues" evidence="1">
    <location>
        <begin position="1231"/>
        <end position="1241"/>
    </location>
</feature>
<evidence type="ECO:0000313" key="5">
    <source>
        <dbReference type="RefSeq" id="XP_016969971.1"/>
    </source>
</evidence>
<dbReference type="GO" id="GO:0003677">
    <property type="term" value="F:DNA binding"/>
    <property type="evidence" value="ECO:0007669"/>
    <property type="project" value="UniProtKB-KW"/>
</dbReference>
<feature type="compositionally biased region" description="Basic and acidic residues" evidence="1">
    <location>
        <begin position="224"/>
        <end position="240"/>
    </location>
</feature>
<feature type="region of interest" description="Disordered" evidence="1">
    <location>
        <begin position="1401"/>
        <end position="1474"/>
    </location>
</feature>
<feature type="compositionally biased region" description="Basic and acidic residues" evidence="1">
    <location>
        <begin position="843"/>
        <end position="852"/>
    </location>
</feature>
<feature type="compositionally biased region" description="Basic and acidic residues" evidence="1">
    <location>
        <begin position="1299"/>
        <end position="1314"/>
    </location>
</feature>
<feature type="compositionally biased region" description="Basic and acidic residues" evidence="1">
    <location>
        <begin position="974"/>
        <end position="1033"/>
    </location>
</feature>
<feature type="region of interest" description="Disordered" evidence="1">
    <location>
        <begin position="1231"/>
        <end position="1324"/>
    </location>
</feature>
<feature type="compositionally biased region" description="Basic and acidic residues" evidence="1">
    <location>
        <begin position="1188"/>
        <end position="1198"/>
    </location>
</feature>
<feature type="compositionally biased region" description="Polar residues" evidence="1">
    <location>
        <begin position="762"/>
        <end position="780"/>
    </location>
</feature>
<keyword evidence="5" id="KW-0371">Homeobox</keyword>
<evidence type="ECO:0000256" key="1">
    <source>
        <dbReference type="SAM" id="MobiDB-lite"/>
    </source>
</evidence>
<dbReference type="EnsemblMetazoa" id="XM_017114482.1">
    <property type="protein sequence ID" value="XP_016969971.1"/>
    <property type="gene ID" value="LOC108037826"/>
</dbReference>
<keyword evidence="5" id="KW-0238">DNA-binding</keyword>
<organism evidence="5">
    <name type="scientific">Drosophila rhopaloa</name>
    <name type="common">Fruit fly</name>
    <dbReference type="NCBI Taxonomy" id="1041015"/>
    <lineage>
        <taxon>Eukaryota</taxon>
        <taxon>Metazoa</taxon>
        <taxon>Ecdysozoa</taxon>
        <taxon>Arthropoda</taxon>
        <taxon>Hexapoda</taxon>
        <taxon>Insecta</taxon>
        <taxon>Pterygota</taxon>
        <taxon>Neoptera</taxon>
        <taxon>Endopterygota</taxon>
        <taxon>Diptera</taxon>
        <taxon>Brachycera</taxon>
        <taxon>Muscomorpha</taxon>
        <taxon>Ephydroidea</taxon>
        <taxon>Drosophilidae</taxon>
        <taxon>Drosophila</taxon>
        <taxon>Sophophora</taxon>
    </lineage>
</organism>
<feature type="compositionally biased region" description="Basic and acidic residues" evidence="1">
    <location>
        <begin position="818"/>
        <end position="835"/>
    </location>
</feature>
<feature type="compositionally biased region" description="Polar residues" evidence="1">
    <location>
        <begin position="334"/>
        <end position="343"/>
    </location>
</feature>
<feature type="region of interest" description="Disordered" evidence="1">
    <location>
        <begin position="569"/>
        <end position="614"/>
    </location>
</feature>
<dbReference type="Pfam" id="PF10545">
    <property type="entry name" value="MADF_DNA_bdg"/>
    <property type="match status" value="1"/>
</dbReference>
<feature type="region of interest" description="Disordered" evidence="1">
    <location>
        <begin position="1699"/>
        <end position="1723"/>
    </location>
</feature>
<feature type="region of interest" description="Disordered" evidence="1">
    <location>
        <begin position="224"/>
        <end position="246"/>
    </location>
</feature>
<feature type="compositionally biased region" description="Low complexity" evidence="1">
    <location>
        <begin position="1552"/>
        <end position="1565"/>
    </location>
</feature>
<feature type="compositionally biased region" description="Polar residues" evidence="1">
    <location>
        <begin position="515"/>
        <end position="524"/>
    </location>
</feature>
<feature type="region of interest" description="Disordered" evidence="1">
    <location>
        <begin position="508"/>
        <end position="540"/>
    </location>
</feature>
<dbReference type="SMART" id="SM00595">
    <property type="entry name" value="MADF"/>
    <property type="match status" value="1"/>
</dbReference>
<sequence length="1723" mass="196598">MAPKDTTSFLNMERLEKTKKLIELYRSSECLWNSQSPGFHSGSVKEDAWRRITSQLNSGLTPDQVKLQVLGLRNYYSKECAAIRLGQRAGYCHVPRHAYFEDLHFLGNLDFGETKKPEDNFSLVNRLLDDVLILDDSSTIKANYPPTFSESTFCDHAALLTPCSSETKCGFTLYNMFLEPEPDQPLRNQYHPNTGRATSGNDRWYPTSYCVQCNQEENKDSCPACDDRGQDRSPHSESESSLKGGQCGCCDPGKSSQVQTAPQSQARSKAVIQNQTQNQYLAQVECTCSKKSQKRNGNENHTQDECPCSSQNRQKRSPRTNQNGVFVDMGNWDGNESTNNGAHNDNWPGPRLCYQTRKQWVPRERRVVSDDGKKPCSGGWKRNNEAICKRLQDQLVKQQNQSGNYSEEGDSSDDRNRSYKQNERRQSGEDQLNVMLLKKNEQGNSANDQALYQNNQPISDQGYYNSSQPVQNQCYCTYNQSNPDPQRCDIQACQCVYCNRSLAPPQANYYPPPQSEQSPTNYPQSGPPPNQPYGGMENEYGRYGYPNQPIVYCINTEDPEIWVQAQSTAPASNPAQMPRVPPSKSWQQEIQDGPPAPNYTAPYDASFPQNGLDNIHSSNINAILQPEHPIHHPTAKRRQRPPMENYQFVECPAYKREPQPNYQRDRSNRGNYQNQKRSADTDEDSLASRENPNIHQRPARRQLRNDNQNGQRNEIDQEFVENPNQERRRDYDDESPSRRRQRNQNSDRSPQIKKPYEERPTQGRSRNYNRVVSNPNSNYEDSSPSRSRRDRTENPNKFKGYQLESDDSQNEEYPAYYRPKECPNLECPHREDRIAAKTRPPARNRDYEEEGKPSSNGRSRGRDRNLPENGTYEEQQQGPKARSYGRGREDIVKPKKKSAEETINSKGRTQECNDETCPFGGYSLRQDRDRTERQPRNMQDIRNPKNGNGKYQSSRRRDYQCNDDTCPYAPSADPPKERSRKPLQERGDEDKVLRKRYRSESASRNQPRDTKKTKDPEKSKKELDNFGKTRNEAPEGCDDCECDSEENEYEPTGLMNDERNYDNPEDRGPPEEINQYPKREERDVPPKNNRNNSRSAKDYRNENNEKSPRGYRNEYKNTTSGRTEMDNFYSDGYDGNTEYDAYPIRDNRNRSHKESNNYDRTEANRRDQRIKGNNAYSSEGEDQSYPMSDKKNNIRKQNEGNMSPKKKPDSWGADAYKLEYECLCSEDELPQTENGYINSMPNRDPQESRNPRVLDNNKEKIQNRTTGNMLDVDDTKGKDYQQFEKKNTNTLPETPSPNKNDKKNPNDNGKDERGNGNNIGGCKCHPDNRSSIEDCICIPLTEPKEPKITVMNQRKQAGSICMALNVLMDCEGQREESTGIANKPPGQANVVAKLNKFKMEQMAGKTKPRESLPVSNNGTHSPSEKSSPSPKSGKSSKSASPIRLLGTPRTQPGEPIKRRVATATTGGQSSAKRTMDTNAAANSKLPFDLKSAAYFICKLQDEGNNHRYLLVVPKQPIERPYGHRMGSGQASGKQLHCPRQCSGFQSVSWTNPSSASQPQRSQQFQPREDGLSVLGSFRVPPVLASTALGIIKEHLNRTIVERHSFVRGAGPPLRKMRRTLLSRPISSRPRRPVLRPSHKANSPILDENRTLLLTNNPFQNLTFGDHQREVIVLHPPDPGFRPSKNSFGKDEVEVQHITVRTEDPGVHPSPPKPPVKPKRNVPR</sequence>
<dbReference type="PROSITE" id="PS51029">
    <property type="entry name" value="MADF"/>
    <property type="match status" value="1"/>
</dbReference>
<feature type="compositionally biased region" description="Acidic residues" evidence="1">
    <location>
        <begin position="1035"/>
        <end position="1049"/>
    </location>
</feature>
<feature type="compositionally biased region" description="Polar residues" evidence="1">
    <location>
        <begin position="1462"/>
        <end position="1474"/>
    </location>
</feature>
<evidence type="ECO:0000259" key="2">
    <source>
        <dbReference type="PROSITE" id="PS51029"/>
    </source>
</evidence>
<dbReference type="RefSeq" id="XP_016969971.1">
    <property type="nucleotide sequence ID" value="XM_017114482.1"/>
</dbReference>
<feature type="region of interest" description="Disordered" evidence="1">
    <location>
        <begin position="396"/>
        <end position="431"/>
    </location>
</feature>
<dbReference type="OrthoDB" id="8190343at2759"/>
<feature type="compositionally biased region" description="Basic and acidic residues" evidence="1">
    <location>
        <begin position="724"/>
        <end position="737"/>
    </location>
</feature>
<reference evidence="3" key="3">
    <citation type="submission" date="2025-05" db="UniProtKB">
        <authorList>
            <consortium name="EnsemblMetazoa"/>
        </authorList>
    </citation>
    <scope>IDENTIFICATION</scope>
</reference>
<feature type="compositionally biased region" description="Polar residues" evidence="1">
    <location>
        <begin position="396"/>
        <end position="405"/>
    </location>
</feature>
<reference evidence="4" key="1">
    <citation type="journal article" date="2021" name="Elife">
        <title>Highly contiguous assemblies of 101 drosophilid genomes.</title>
        <authorList>
            <person name="Kim B.Y."/>
            <person name="Wang J.R."/>
            <person name="Miller D.E."/>
            <person name="Barmina O."/>
            <person name="Delaney E."/>
            <person name="Thompson A."/>
            <person name="Comeault A.A."/>
            <person name="Peede D."/>
            <person name="D'Agostino E.R."/>
            <person name="Pelaez J."/>
            <person name="Aguilar J.M."/>
            <person name="Haji D."/>
            <person name="Matsunaga T."/>
            <person name="Armstrong E.E."/>
            <person name="Zych M."/>
            <person name="Ogawa Y."/>
            <person name="Stamenkovic-Radak M."/>
            <person name="Jelic M."/>
            <person name="Veselinovic M.S."/>
            <person name="Tanaskovic M."/>
            <person name="Eric P."/>
            <person name="Gao J.J."/>
            <person name="Katoh T.K."/>
            <person name="Toda M.J."/>
            <person name="Watabe H."/>
            <person name="Watada M."/>
            <person name="Davis J.S."/>
            <person name="Moyle L.C."/>
            <person name="Manoli G."/>
            <person name="Bertolini E."/>
            <person name="Kostal V."/>
            <person name="Hawley R.S."/>
            <person name="Takahashi A."/>
            <person name="Jones C.D."/>
            <person name="Price D.K."/>
            <person name="Whiteman N."/>
            <person name="Kopp A."/>
            <person name="Matute D.R."/>
            <person name="Petrov D.A."/>
        </authorList>
    </citation>
    <scope>NUCLEOTIDE SEQUENCE [LARGE SCALE GENOMIC DNA]</scope>
</reference>
<feature type="compositionally biased region" description="Basic and acidic residues" evidence="1">
    <location>
        <begin position="925"/>
        <end position="935"/>
    </location>
</feature>
<feature type="compositionally biased region" description="Basic and acidic residues" evidence="1">
    <location>
        <begin position="1244"/>
        <end position="1262"/>
    </location>
</feature>
<feature type="compositionally biased region" description="Basic and acidic residues" evidence="1">
    <location>
        <begin position="1056"/>
        <end position="1070"/>
    </location>
</feature>
<evidence type="ECO:0000313" key="3">
    <source>
        <dbReference type="EnsemblMetazoa" id="XP_016969971.1"/>
    </source>
</evidence>
<keyword evidence="4" id="KW-1185">Reference proteome</keyword>
<accession>A0A6P4E958</accession>
<feature type="compositionally biased region" description="Basic and acidic residues" evidence="1">
    <location>
        <begin position="412"/>
        <end position="428"/>
    </location>
</feature>
<feature type="region of interest" description="Disordered" evidence="1">
    <location>
        <begin position="649"/>
        <end position="1211"/>
    </location>
</feature>
<reference evidence="5" key="2">
    <citation type="submission" date="2025-04" db="UniProtKB">
        <authorList>
            <consortium name="RefSeq"/>
        </authorList>
    </citation>
    <scope>IDENTIFICATION</scope>
</reference>
<dbReference type="GeneID" id="108037826"/>
<feature type="compositionally biased region" description="Basic and acidic residues" evidence="1">
    <location>
        <begin position="653"/>
        <end position="668"/>
    </location>
</feature>
<proteinExistence type="predicted"/>
<dbReference type="InterPro" id="IPR006578">
    <property type="entry name" value="MADF-dom"/>
</dbReference>
<feature type="compositionally biased region" description="Basic and acidic residues" evidence="1">
    <location>
        <begin position="1273"/>
        <end position="1287"/>
    </location>
</feature>
<gene>
    <name evidence="5" type="primary">LOC108037826</name>
    <name evidence="3" type="synonym">108037826</name>
</gene>
<protein>
    <submittedName>
        <fullName evidence="5">Homeobox protein 2 isoform X1</fullName>
    </submittedName>
</protein>
<feature type="region of interest" description="Disordered" evidence="1">
    <location>
        <begin position="292"/>
        <end position="350"/>
    </location>
</feature>
<feature type="compositionally biased region" description="Basic and acidic residues" evidence="1">
    <location>
        <begin position="1095"/>
        <end position="1115"/>
    </location>
</feature>
<feature type="compositionally biased region" description="Low complexity" evidence="1">
    <location>
        <begin position="1424"/>
        <end position="1441"/>
    </location>
</feature>